<evidence type="ECO:0000256" key="8">
    <source>
        <dbReference type="ARBA" id="ARBA00022884"/>
    </source>
</evidence>
<dbReference type="SMART" id="SM00490">
    <property type="entry name" value="HELICc"/>
    <property type="match status" value="1"/>
</dbReference>
<evidence type="ECO:0000313" key="16">
    <source>
        <dbReference type="EMBL" id="ORX86054.1"/>
    </source>
</evidence>
<feature type="compositionally biased region" description="Acidic residues" evidence="13">
    <location>
        <begin position="120"/>
        <end position="138"/>
    </location>
</feature>
<feature type="region of interest" description="Disordered" evidence="13">
    <location>
        <begin position="115"/>
        <end position="138"/>
    </location>
</feature>
<evidence type="ECO:0000259" key="15">
    <source>
        <dbReference type="PROSITE" id="PS51194"/>
    </source>
</evidence>
<evidence type="ECO:0000256" key="3">
    <source>
        <dbReference type="ARBA" id="ARBA00022552"/>
    </source>
</evidence>
<dbReference type="GO" id="GO:0000470">
    <property type="term" value="P:maturation of LSU-rRNA"/>
    <property type="evidence" value="ECO:0007669"/>
    <property type="project" value="EnsemblFungi"/>
</dbReference>
<dbReference type="Proteomes" id="UP000193944">
    <property type="component" value="Unassembled WGS sequence"/>
</dbReference>
<dbReference type="InterPro" id="IPR025313">
    <property type="entry name" value="SPB4-like_CTE"/>
</dbReference>
<dbReference type="InterPro" id="IPR000629">
    <property type="entry name" value="RNA-helicase_DEAD-box_CS"/>
</dbReference>
<dbReference type="PROSITE" id="PS00039">
    <property type="entry name" value="DEAD_ATP_HELICASE"/>
    <property type="match status" value="1"/>
</dbReference>
<dbReference type="PROSITE" id="PS51194">
    <property type="entry name" value="HELICASE_CTER"/>
    <property type="match status" value="1"/>
</dbReference>
<dbReference type="GO" id="GO:0003723">
    <property type="term" value="F:RNA binding"/>
    <property type="evidence" value="ECO:0007669"/>
    <property type="project" value="UniProtKB-UniRule"/>
</dbReference>
<comment type="caution">
    <text evidence="16">The sequence shown here is derived from an EMBL/GenBank/DDBJ whole genome shotgun (WGS) entry which is preliminary data.</text>
</comment>
<keyword evidence="4 11" id="KW-0547">Nucleotide-binding</keyword>
<organism evidence="16 17">
    <name type="scientific">Anaeromyces robustus</name>
    <dbReference type="NCBI Taxonomy" id="1754192"/>
    <lineage>
        <taxon>Eukaryota</taxon>
        <taxon>Fungi</taxon>
        <taxon>Fungi incertae sedis</taxon>
        <taxon>Chytridiomycota</taxon>
        <taxon>Chytridiomycota incertae sedis</taxon>
        <taxon>Neocallimastigomycetes</taxon>
        <taxon>Neocallimastigales</taxon>
        <taxon>Neocallimastigaceae</taxon>
        <taxon>Anaeromyces</taxon>
    </lineage>
</organism>
<dbReference type="Pfam" id="PF23681">
    <property type="entry name" value="CTT_SPB4"/>
    <property type="match status" value="1"/>
</dbReference>
<name>A0A1Y1XL40_9FUNG</name>
<dbReference type="Pfam" id="PF00270">
    <property type="entry name" value="DEAD"/>
    <property type="match status" value="1"/>
</dbReference>
<comment type="function">
    <text evidence="12">RNA helicase.</text>
</comment>
<dbReference type="STRING" id="1754192.A0A1Y1XL40"/>
<dbReference type="AlphaFoldDB" id="A0A1Y1XL40"/>
<evidence type="ECO:0000256" key="1">
    <source>
        <dbReference type="ARBA" id="ARBA00004604"/>
    </source>
</evidence>
<comment type="domain">
    <text evidence="12">The Q motif is unique to and characteristic of the DEAD box family of RNA helicases and controls ATP binding and hydrolysis.</text>
</comment>
<feature type="compositionally biased region" description="Basic and acidic residues" evidence="13">
    <location>
        <begin position="575"/>
        <end position="592"/>
    </location>
</feature>
<dbReference type="SMART" id="SM00487">
    <property type="entry name" value="DEXDc"/>
    <property type="match status" value="1"/>
</dbReference>
<keyword evidence="9" id="KW-0175">Coiled coil</keyword>
<proteinExistence type="inferred from homology"/>
<evidence type="ECO:0000256" key="5">
    <source>
        <dbReference type="ARBA" id="ARBA00022801"/>
    </source>
</evidence>
<feature type="domain" description="Helicase ATP-binding" evidence="14">
    <location>
        <begin position="41"/>
        <end position="251"/>
    </location>
</feature>
<dbReference type="GO" id="GO:0005730">
    <property type="term" value="C:nucleolus"/>
    <property type="evidence" value="ECO:0007669"/>
    <property type="project" value="UniProtKB-SubCell"/>
</dbReference>
<keyword evidence="3" id="KW-0698">rRNA processing</keyword>
<dbReference type="Gene3D" id="3.40.50.300">
    <property type="entry name" value="P-loop containing nucleotide triphosphate hydrolases"/>
    <property type="match status" value="2"/>
</dbReference>
<dbReference type="EMBL" id="MCFG01000026">
    <property type="protein sequence ID" value="ORX86054.1"/>
    <property type="molecule type" value="Genomic_DNA"/>
</dbReference>
<feature type="compositionally biased region" description="Basic and acidic residues" evidence="13">
    <location>
        <begin position="600"/>
        <end position="616"/>
    </location>
</feature>
<dbReference type="InterPro" id="IPR056330">
    <property type="entry name" value="CTT_SPB4"/>
</dbReference>
<dbReference type="GO" id="GO:1902626">
    <property type="term" value="P:assembly of large subunit precursor of preribosome"/>
    <property type="evidence" value="ECO:0007669"/>
    <property type="project" value="EnsemblFungi"/>
</dbReference>
<dbReference type="SUPFAM" id="SSF52540">
    <property type="entry name" value="P-loop containing nucleoside triphosphate hydrolases"/>
    <property type="match status" value="1"/>
</dbReference>
<accession>A0A1Y1XL40</accession>
<evidence type="ECO:0000256" key="6">
    <source>
        <dbReference type="ARBA" id="ARBA00022806"/>
    </source>
</evidence>
<reference evidence="16 17" key="1">
    <citation type="submission" date="2016-08" db="EMBL/GenBank/DDBJ databases">
        <title>A Parts List for Fungal Cellulosomes Revealed by Comparative Genomics.</title>
        <authorList>
            <consortium name="DOE Joint Genome Institute"/>
            <person name="Haitjema C.H."/>
            <person name="Gilmore S.P."/>
            <person name="Henske J.K."/>
            <person name="Solomon K.V."/>
            <person name="De Groot R."/>
            <person name="Kuo A."/>
            <person name="Mondo S.J."/>
            <person name="Salamov A.A."/>
            <person name="Labutti K."/>
            <person name="Zhao Z."/>
            <person name="Chiniquy J."/>
            <person name="Barry K."/>
            <person name="Brewer H.M."/>
            <person name="Purvine S.O."/>
            <person name="Wright A.T."/>
            <person name="Boxma B."/>
            <person name="Van Alen T."/>
            <person name="Hackstein J.H."/>
            <person name="Baker S.E."/>
            <person name="Grigoriev I.V."/>
            <person name="O'Malley M.A."/>
        </authorList>
    </citation>
    <scope>NUCLEOTIDE SEQUENCE [LARGE SCALE GENOMIC DNA]</scope>
    <source>
        <strain evidence="16 17">S4</strain>
    </source>
</reference>
<dbReference type="CDD" id="cd17960">
    <property type="entry name" value="DEADc_DDX55"/>
    <property type="match status" value="1"/>
</dbReference>
<dbReference type="InterPro" id="IPR014001">
    <property type="entry name" value="Helicase_ATP-bd"/>
</dbReference>
<evidence type="ECO:0000256" key="13">
    <source>
        <dbReference type="SAM" id="MobiDB-lite"/>
    </source>
</evidence>
<gene>
    <name evidence="16" type="ORF">BCR32DRAFT_262433</name>
</gene>
<dbReference type="GO" id="GO:0005654">
    <property type="term" value="C:nucleoplasm"/>
    <property type="evidence" value="ECO:0007669"/>
    <property type="project" value="EnsemblFungi"/>
</dbReference>
<evidence type="ECO:0000256" key="9">
    <source>
        <dbReference type="ARBA" id="ARBA00023054"/>
    </source>
</evidence>
<dbReference type="Pfam" id="PF00271">
    <property type="entry name" value="Helicase_C"/>
    <property type="match status" value="1"/>
</dbReference>
<dbReference type="OrthoDB" id="7396459at2759"/>
<dbReference type="Pfam" id="PF13959">
    <property type="entry name" value="CTE_SPB4"/>
    <property type="match status" value="1"/>
</dbReference>
<dbReference type="InterPro" id="IPR027417">
    <property type="entry name" value="P-loop_NTPase"/>
</dbReference>
<comment type="similarity">
    <text evidence="10">Belongs to the DEAD box helicase family. DDX55/SPB4 subfamily.</text>
</comment>
<comment type="catalytic activity">
    <reaction evidence="12">
        <text>ATP + H2O = ADP + phosphate + H(+)</text>
        <dbReference type="Rhea" id="RHEA:13065"/>
        <dbReference type="ChEBI" id="CHEBI:15377"/>
        <dbReference type="ChEBI" id="CHEBI:15378"/>
        <dbReference type="ChEBI" id="CHEBI:30616"/>
        <dbReference type="ChEBI" id="CHEBI:43474"/>
        <dbReference type="ChEBI" id="CHEBI:456216"/>
        <dbReference type="EC" id="3.6.4.13"/>
    </reaction>
</comment>
<evidence type="ECO:0000256" key="12">
    <source>
        <dbReference type="RuleBase" id="RU365068"/>
    </source>
</evidence>
<sequence length="635" mass="73529">MESIANAGTWDSLNPKLLDDTLQALSLLGYTQMTPVQASTIPLFLNSKDVIVEAVTGSGKTLAFLIPIIEMIKRRERNLGKNKIGAIIISPTRELAKQIHDVCIQLLEAMGNLKEVKEDKEDEDQDENEEEEVDDEKMDEDKILISTQLFIGGNSVQEDIQKFQKYGGNIVIGTPGRLEDLLKRHVIFNTGDLEALILDEADRLLDMGFEKSLRNIILNLPKQRRTGLFSATMSDALTDLIKAGLRNPVRVMVKVEDISTKDIQRTPQSLDICYLICENNEKIAQFCHILKNEPDKKFIVYFATCSCVDYYFKALGALPLFENYSLFSLHGKMDPKRRENVYKNFISAIGSSILLCTDVAARGLDIPDVDWVIQIDPPQDPKCFAHRCGRTARLGKEGKAIVFLTPKEDTYVDFLKIRKIPMKEIDKYQDEEIQENVKRTSIINTKLINEQLLKNNSKDRELYEKSIKAFVSWVRAYNEHQVSYIFRFKNVDVALVAEAYGLLRLPRMPELKNKKIEYKGLDIDPETIKYKDKTREKQRQIRLLKEKEGKLNNKQKKGKKGGKNEAWSQKKQLKERRLERREKRERKRDAKTRNKVLAMQKEEEMRKEAEKRKRELEDEWNELREEAKLLKKKKN</sequence>
<keyword evidence="2" id="KW-0690">Ribosome biogenesis</keyword>
<protein>
    <recommendedName>
        <fullName evidence="12">ATP-dependent RNA helicase</fullName>
        <ecNumber evidence="12">3.6.4.13</ecNumber>
    </recommendedName>
</protein>
<dbReference type="GO" id="GO:0030687">
    <property type="term" value="C:preribosome, large subunit precursor"/>
    <property type="evidence" value="ECO:0007669"/>
    <property type="project" value="EnsemblFungi"/>
</dbReference>
<evidence type="ECO:0000256" key="2">
    <source>
        <dbReference type="ARBA" id="ARBA00022517"/>
    </source>
</evidence>
<keyword evidence="6 11" id="KW-0347">Helicase</keyword>
<evidence type="ECO:0000256" key="4">
    <source>
        <dbReference type="ARBA" id="ARBA00022741"/>
    </source>
</evidence>
<comment type="subcellular location">
    <subcellularLocation>
        <location evidence="1">Nucleus</location>
        <location evidence="1">Nucleolus</location>
    </subcellularLocation>
</comment>
<dbReference type="GO" id="GO:0003724">
    <property type="term" value="F:RNA helicase activity"/>
    <property type="evidence" value="ECO:0007669"/>
    <property type="project" value="UniProtKB-EC"/>
</dbReference>
<dbReference type="CDD" id="cd18787">
    <property type="entry name" value="SF2_C_DEAD"/>
    <property type="match status" value="1"/>
</dbReference>
<dbReference type="InterPro" id="IPR001650">
    <property type="entry name" value="Helicase_C-like"/>
</dbReference>
<dbReference type="SMART" id="SM01178">
    <property type="entry name" value="DUF4217"/>
    <property type="match status" value="1"/>
</dbReference>
<feature type="domain" description="Helicase C-terminal" evidence="15">
    <location>
        <begin position="282"/>
        <end position="441"/>
    </location>
</feature>
<dbReference type="GO" id="GO:0016887">
    <property type="term" value="F:ATP hydrolysis activity"/>
    <property type="evidence" value="ECO:0007669"/>
    <property type="project" value="RHEA"/>
</dbReference>
<dbReference type="GO" id="GO:0005524">
    <property type="term" value="F:ATP binding"/>
    <property type="evidence" value="ECO:0007669"/>
    <property type="project" value="UniProtKB-UniRule"/>
</dbReference>
<evidence type="ECO:0000256" key="10">
    <source>
        <dbReference type="ARBA" id="ARBA00038002"/>
    </source>
</evidence>
<evidence type="ECO:0000256" key="11">
    <source>
        <dbReference type="RuleBase" id="RU000492"/>
    </source>
</evidence>
<reference evidence="16 17" key="2">
    <citation type="submission" date="2016-08" db="EMBL/GenBank/DDBJ databases">
        <title>Pervasive Adenine N6-methylation of Active Genes in Fungi.</title>
        <authorList>
            <consortium name="DOE Joint Genome Institute"/>
            <person name="Mondo S.J."/>
            <person name="Dannebaum R.O."/>
            <person name="Kuo R.C."/>
            <person name="Labutti K."/>
            <person name="Haridas S."/>
            <person name="Kuo A."/>
            <person name="Salamov A."/>
            <person name="Ahrendt S.R."/>
            <person name="Lipzen A."/>
            <person name="Sullivan W."/>
            <person name="Andreopoulos W.B."/>
            <person name="Clum A."/>
            <person name="Lindquist E."/>
            <person name="Daum C."/>
            <person name="Ramamoorthy G.K."/>
            <person name="Gryganskyi A."/>
            <person name="Culley D."/>
            <person name="Magnuson J.K."/>
            <person name="James T.Y."/>
            <person name="O'Malley M.A."/>
            <person name="Stajich J.E."/>
            <person name="Spatafora J.W."/>
            <person name="Visel A."/>
            <person name="Grigoriev I.V."/>
        </authorList>
    </citation>
    <scope>NUCLEOTIDE SEQUENCE [LARGE SCALE GENOMIC DNA]</scope>
    <source>
        <strain evidence="16 17">S4</strain>
    </source>
</reference>
<feature type="region of interest" description="Disordered" evidence="13">
    <location>
        <begin position="546"/>
        <end position="616"/>
    </location>
</feature>
<keyword evidence="8 12" id="KW-0694">RNA-binding</keyword>
<keyword evidence="5 11" id="KW-0378">Hydrolase</keyword>
<dbReference type="PROSITE" id="PS51192">
    <property type="entry name" value="HELICASE_ATP_BIND_1"/>
    <property type="match status" value="1"/>
</dbReference>
<dbReference type="PANTHER" id="PTHR24031">
    <property type="entry name" value="RNA HELICASE"/>
    <property type="match status" value="1"/>
</dbReference>
<evidence type="ECO:0000256" key="7">
    <source>
        <dbReference type="ARBA" id="ARBA00022840"/>
    </source>
</evidence>
<keyword evidence="7 11" id="KW-0067">ATP-binding</keyword>
<evidence type="ECO:0000313" key="17">
    <source>
        <dbReference type="Proteomes" id="UP000193944"/>
    </source>
</evidence>
<dbReference type="GO" id="GO:0030686">
    <property type="term" value="C:90S preribosome"/>
    <property type="evidence" value="ECO:0007669"/>
    <property type="project" value="EnsemblFungi"/>
</dbReference>
<dbReference type="EC" id="3.6.4.13" evidence="12"/>
<dbReference type="InterPro" id="IPR011545">
    <property type="entry name" value="DEAD/DEAH_box_helicase_dom"/>
</dbReference>
<keyword evidence="17" id="KW-1185">Reference proteome</keyword>
<evidence type="ECO:0000259" key="14">
    <source>
        <dbReference type="PROSITE" id="PS51192"/>
    </source>
</evidence>